<evidence type="ECO:0000256" key="1">
    <source>
        <dbReference type="SAM" id="MobiDB-lite"/>
    </source>
</evidence>
<evidence type="ECO:0000313" key="2">
    <source>
        <dbReference type="EMBL" id="KAK7290814.1"/>
    </source>
</evidence>
<organism evidence="2 3">
    <name type="scientific">Crotalaria pallida</name>
    <name type="common">Smooth rattlebox</name>
    <name type="synonym">Crotalaria striata</name>
    <dbReference type="NCBI Taxonomy" id="3830"/>
    <lineage>
        <taxon>Eukaryota</taxon>
        <taxon>Viridiplantae</taxon>
        <taxon>Streptophyta</taxon>
        <taxon>Embryophyta</taxon>
        <taxon>Tracheophyta</taxon>
        <taxon>Spermatophyta</taxon>
        <taxon>Magnoliopsida</taxon>
        <taxon>eudicotyledons</taxon>
        <taxon>Gunneridae</taxon>
        <taxon>Pentapetalae</taxon>
        <taxon>rosids</taxon>
        <taxon>fabids</taxon>
        <taxon>Fabales</taxon>
        <taxon>Fabaceae</taxon>
        <taxon>Papilionoideae</taxon>
        <taxon>50 kb inversion clade</taxon>
        <taxon>genistoids sensu lato</taxon>
        <taxon>core genistoids</taxon>
        <taxon>Crotalarieae</taxon>
        <taxon>Crotalaria</taxon>
    </lineage>
</organism>
<accession>A0AAN9J4P8</accession>
<feature type="region of interest" description="Disordered" evidence="1">
    <location>
        <begin position="81"/>
        <end position="100"/>
    </location>
</feature>
<keyword evidence="3" id="KW-1185">Reference proteome</keyword>
<protein>
    <submittedName>
        <fullName evidence="2">Uncharacterized protein</fullName>
    </submittedName>
</protein>
<reference evidence="2 3" key="1">
    <citation type="submission" date="2024-01" db="EMBL/GenBank/DDBJ databases">
        <title>The genomes of 5 underutilized Papilionoideae crops provide insights into root nodulation and disease resistanc.</title>
        <authorList>
            <person name="Yuan L."/>
        </authorList>
    </citation>
    <scope>NUCLEOTIDE SEQUENCE [LARGE SCALE GENOMIC DNA]</scope>
    <source>
        <strain evidence="2">ZHUSHIDOU_FW_LH</strain>
        <tissue evidence="2">Leaf</tissue>
    </source>
</reference>
<dbReference type="AlphaFoldDB" id="A0AAN9J4P8"/>
<evidence type="ECO:0000313" key="3">
    <source>
        <dbReference type="Proteomes" id="UP001372338"/>
    </source>
</evidence>
<proteinExistence type="predicted"/>
<comment type="caution">
    <text evidence="2">The sequence shown here is derived from an EMBL/GenBank/DDBJ whole genome shotgun (WGS) entry which is preliminary data.</text>
</comment>
<gene>
    <name evidence="2" type="ORF">RIF29_05527</name>
</gene>
<sequence>MSLSLLREWLFSSEQFAGYDLDALLHPPAKTNPSTTCLTCCPLNLPFHFPFPFSLSLSSLFITTQTELATSCKLKSFHYKTRPATPRSKPDYPPTSTIAS</sequence>
<dbReference type="EMBL" id="JAYWIO010000001">
    <property type="protein sequence ID" value="KAK7290814.1"/>
    <property type="molecule type" value="Genomic_DNA"/>
</dbReference>
<dbReference type="Proteomes" id="UP001372338">
    <property type="component" value="Unassembled WGS sequence"/>
</dbReference>
<name>A0AAN9J4P8_CROPI</name>